<keyword evidence="8 13" id="KW-0067">ATP-binding</keyword>
<evidence type="ECO:0000313" key="14">
    <source>
        <dbReference type="Proteomes" id="UP001055580"/>
    </source>
</evidence>
<proteinExistence type="predicted"/>
<dbReference type="PANTHER" id="PTHR44936">
    <property type="entry name" value="SENSOR PROTEIN CREC"/>
    <property type="match status" value="1"/>
</dbReference>
<comment type="catalytic activity">
    <reaction evidence="1">
        <text>ATP + protein L-histidine = ADP + protein N-phospho-L-histidine.</text>
        <dbReference type="EC" id="2.7.13.3"/>
    </reaction>
</comment>
<evidence type="ECO:0000313" key="13">
    <source>
        <dbReference type="EMBL" id="URW76929.1"/>
    </source>
</evidence>
<gene>
    <name evidence="13" type="ORF">M9980_06975</name>
</gene>
<dbReference type="InterPro" id="IPR036890">
    <property type="entry name" value="HATPase_C_sf"/>
</dbReference>
<keyword evidence="10" id="KW-0472">Membrane</keyword>
<feature type="domain" description="Histidine kinase" evidence="11">
    <location>
        <begin position="508"/>
        <end position="613"/>
    </location>
</feature>
<dbReference type="SUPFAM" id="SSF158472">
    <property type="entry name" value="HAMP domain-like"/>
    <property type="match status" value="1"/>
</dbReference>
<evidence type="ECO:0000256" key="6">
    <source>
        <dbReference type="ARBA" id="ARBA00022741"/>
    </source>
</evidence>
<dbReference type="SMART" id="SM00304">
    <property type="entry name" value="HAMP"/>
    <property type="match status" value="1"/>
</dbReference>
<evidence type="ECO:0000259" key="11">
    <source>
        <dbReference type="PROSITE" id="PS50109"/>
    </source>
</evidence>
<dbReference type="SMART" id="SM00387">
    <property type="entry name" value="HATPase_c"/>
    <property type="match status" value="1"/>
</dbReference>
<dbReference type="InterPro" id="IPR050980">
    <property type="entry name" value="2C_sensor_his_kinase"/>
</dbReference>
<evidence type="ECO:0000256" key="4">
    <source>
        <dbReference type="ARBA" id="ARBA00022553"/>
    </source>
</evidence>
<keyword evidence="5" id="KW-0808">Transferase</keyword>
<dbReference type="InterPro" id="IPR003594">
    <property type="entry name" value="HATPase_dom"/>
</dbReference>
<name>A0ABY4TY55_9SPHN</name>
<sequence length="625" mass="66565">MPTLPARLAERLGLSRVPRSLGAKLVLILTAVGLAGSIAIAALLSLVITPSFNRLEDAAVAAHVERTRAALGDFARKVETAVRDYGDWNSSYDYMAAPSAAFERESFSTLAMQNLDVSGMAYVANDGRIVIARWIDPGAGVDRPDLRARLIAAVPAMRLDRLLATDSSKGFYLRLGDRLAAIGVARVRRSDGTGTPRGYVLMARELSSAQLRTLLQLPARVDLTSASEAVTVDPARETLGISVPVVGADGRPVAATRFSVPRDLSRLGRQMLFLAVGGAVVLLMVVLMALRRIIGRLVLQPLHRVERHMGVVQASGTLAPLAGAPRVDEIGSLVTSFNAMLRQLKDLREQVEVQSFKLGQSESAVAVMHNVRNALGPISTILSRGLATPSTADRVLIDRALGELAGDAVPLARRQKLTAFVAAAAHADVAEREQRRADMEIGRTALHNVLEIIGRQQEQAHEKPPLAACDLSDVVAQNAAIARYSGETSIAFVFPSKPHWALANRVILSQVIGNLFANAGEAITARGGEGGSINVAIVETGDRVELVIRDDGEGFDAGAEPRFFQRGFSTRAHKSGGLGLHWCANSMLAMGGSLRLESDGRGTGARAILTVQAMPAEVDLSERAA</sequence>
<feature type="transmembrane region" description="Helical" evidence="10">
    <location>
        <begin position="21"/>
        <end position="48"/>
    </location>
</feature>
<feature type="transmembrane region" description="Helical" evidence="10">
    <location>
        <begin position="271"/>
        <end position="290"/>
    </location>
</feature>
<dbReference type="InterPro" id="IPR003660">
    <property type="entry name" value="HAMP_dom"/>
</dbReference>
<keyword evidence="10" id="KW-1133">Transmembrane helix</keyword>
<keyword evidence="9" id="KW-0902">Two-component regulatory system</keyword>
<organism evidence="13 14">
    <name type="scientific">Sphingomonas donggukensis</name>
    <dbReference type="NCBI Taxonomy" id="2949093"/>
    <lineage>
        <taxon>Bacteria</taxon>
        <taxon>Pseudomonadati</taxon>
        <taxon>Pseudomonadota</taxon>
        <taxon>Alphaproteobacteria</taxon>
        <taxon>Sphingomonadales</taxon>
        <taxon>Sphingomonadaceae</taxon>
        <taxon>Sphingomonas</taxon>
    </lineage>
</organism>
<dbReference type="RefSeq" id="WP_250754737.1">
    <property type="nucleotide sequence ID" value="NZ_CP098401.1"/>
</dbReference>
<feature type="domain" description="HAMP" evidence="12">
    <location>
        <begin position="296"/>
        <end position="349"/>
    </location>
</feature>
<dbReference type="InterPro" id="IPR005467">
    <property type="entry name" value="His_kinase_dom"/>
</dbReference>
<dbReference type="InterPro" id="IPR007892">
    <property type="entry name" value="CHASE4"/>
</dbReference>
<dbReference type="GO" id="GO:0005524">
    <property type="term" value="F:ATP binding"/>
    <property type="evidence" value="ECO:0007669"/>
    <property type="project" value="UniProtKB-KW"/>
</dbReference>
<keyword evidence="10" id="KW-0812">Transmembrane</keyword>
<dbReference type="SUPFAM" id="SSF55874">
    <property type="entry name" value="ATPase domain of HSP90 chaperone/DNA topoisomerase II/histidine kinase"/>
    <property type="match status" value="1"/>
</dbReference>
<keyword evidence="14" id="KW-1185">Reference proteome</keyword>
<evidence type="ECO:0000256" key="9">
    <source>
        <dbReference type="ARBA" id="ARBA00023012"/>
    </source>
</evidence>
<dbReference type="CDD" id="cd06225">
    <property type="entry name" value="HAMP"/>
    <property type="match status" value="1"/>
</dbReference>
<dbReference type="Gene3D" id="3.30.565.10">
    <property type="entry name" value="Histidine kinase-like ATPase, C-terminal domain"/>
    <property type="match status" value="1"/>
</dbReference>
<dbReference type="Pfam" id="PF05228">
    <property type="entry name" value="CHASE4"/>
    <property type="match status" value="1"/>
</dbReference>
<dbReference type="Pfam" id="PF02518">
    <property type="entry name" value="HATPase_c"/>
    <property type="match status" value="1"/>
</dbReference>
<comment type="subcellular location">
    <subcellularLocation>
        <location evidence="2">Membrane</location>
    </subcellularLocation>
</comment>
<reference evidence="13" key="1">
    <citation type="submission" date="2022-05" db="EMBL/GenBank/DDBJ databases">
        <title>Sphingomonas sp. strain RMG20 Genome sequencing and assembly.</title>
        <authorList>
            <person name="Kim I."/>
        </authorList>
    </citation>
    <scope>NUCLEOTIDE SEQUENCE</scope>
    <source>
        <strain evidence="13">RMG20</strain>
    </source>
</reference>
<dbReference type="Pfam" id="PF00672">
    <property type="entry name" value="HAMP"/>
    <property type="match status" value="1"/>
</dbReference>
<evidence type="ECO:0000256" key="2">
    <source>
        <dbReference type="ARBA" id="ARBA00004370"/>
    </source>
</evidence>
<protein>
    <recommendedName>
        <fullName evidence="3">histidine kinase</fullName>
        <ecNumber evidence="3">2.7.13.3</ecNumber>
    </recommendedName>
</protein>
<keyword evidence="7" id="KW-0418">Kinase</keyword>
<evidence type="ECO:0000256" key="3">
    <source>
        <dbReference type="ARBA" id="ARBA00012438"/>
    </source>
</evidence>
<keyword evidence="6" id="KW-0547">Nucleotide-binding</keyword>
<evidence type="ECO:0000256" key="10">
    <source>
        <dbReference type="SAM" id="Phobius"/>
    </source>
</evidence>
<dbReference type="PROSITE" id="PS50885">
    <property type="entry name" value="HAMP"/>
    <property type="match status" value="1"/>
</dbReference>
<keyword evidence="4" id="KW-0597">Phosphoprotein</keyword>
<dbReference type="PROSITE" id="PS50109">
    <property type="entry name" value="HIS_KIN"/>
    <property type="match status" value="1"/>
</dbReference>
<dbReference type="Gene3D" id="6.10.340.10">
    <property type="match status" value="1"/>
</dbReference>
<dbReference type="EC" id="2.7.13.3" evidence="3"/>
<dbReference type="EMBL" id="CP098401">
    <property type="protein sequence ID" value="URW76929.1"/>
    <property type="molecule type" value="Genomic_DNA"/>
</dbReference>
<dbReference type="PANTHER" id="PTHR44936:SF9">
    <property type="entry name" value="SENSOR PROTEIN CREC"/>
    <property type="match status" value="1"/>
</dbReference>
<evidence type="ECO:0000256" key="5">
    <source>
        <dbReference type="ARBA" id="ARBA00022679"/>
    </source>
</evidence>
<evidence type="ECO:0000259" key="12">
    <source>
        <dbReference type="PROSITE" id="PS50885"/>
    </source>
</evidence>
<dbReference type="Proteomes" id="UP001055580">
    <property type="component" value="Chromosome"/>
</dbReference>
<accession>A0ABY4TY55</accession>
<evidence type="ECO:0000256" key="1">
    <source>
        <dbReference type="ARBA" id="ARBA00000085"/>
    </source>
</evidence>
<evidence type="ECO:0000256" key="8">
    <source>
        <dbReference type="ARBA" id="ARBA00022840"/>
    </source>
</evidence>
<evidence type="ECO:0000256" key="7">
    <source>
        <dbReference type="ARBA" id="ARBA00022777"/>
    </source>
</evidence>